<evidence type="ECO:0000256" key="1">
    <source>
        <dbReference type="SAM" id="SignalP"/>
    </source>
</evidence>
<evidence type="ECO:0000313" key="3">
    <source>
        <dbReference type="Proteomes" id="UP001161160"/>
    </source>
</evidence>
<sequence>MGFCLKQFCLASSLSLFSCGLLAAERQAIGDWQLQSTLNSIEASTSNGGTSFGLFCQADQCMFYLHDTLMCQPGARSPILMSGVGNTASLSIQCTQIGGVLFQILEPFNTVFDELKKGGLVSFAVPLQNGSFGVSRFSLNGATEAVRRALQEAGKSKQTQPPVLVVPPVIRIEPPKLGIPPPTPPVVPGARRLQDIMI</sequence>
<evidence type="ECO:0000313" key="2">
    <source>
        <dbReference type="EMBL" id="MDH6503519.1"/>
    </source>
</evidence>
<organism evidence="2 3">
    <name type="scientific">Polynucleobacter sphagniphilus</name>
    <dbReference type="NCBI Taxonomy" id="1743169"/>
    <lineage>
        <taxon>Bacteria</taxon>
        <taxon>Pseudomonadati</taxon>
        <taxon>Pseudomonadota</taxon>
        <taxon>Betaproteobacteria</taxon>
        <taxon>Burkholderiales</taxon>
        <taxon>Burkholderiaceae</taxon>
        <taxon>Polynucleobacter</taxon>
    </lineage>
</organism>
<proteinExistence type="predicted"/>
<reference evidence="2" key="1">
    <citation type="submission" date="2023-04" db="EMBL/GenBank/DDBJ databases">
        <title>Genome Encyclopedia of Bacteria and Archaea VI: Functional Genomics of Type Strains.</title>
        <authorList>
            <person name="Whitman W."/>
        </authorList>
    </citation>
    <scope>NUCLEOTIDE SEQUENCE</scope>
    <source>
        <strain evidence="2">Enz.4-51</strain>
    </source>
</reference>
<dbReference type="EMBL" id="JARXYA010000003">
    <property type="protein sequence ID" value="MDH6503519.1"/>
    <property type="molecule type" value="Genomic_DNA"/>
</dbReference>
<accession>A0AA43M9F9</accession>
<dbReference type="Proteomes" id="UP001161160">
    <property type="component" value="Unassembled WGS sequence"/>
</dbReference>
<feature type="chain" id="PRO_5041354454" evidence="1">
    <location>
        <begin position="24"/>
        <end position="198"/>
    </location>
</feature>
<keyword evidence="3" id="KW-1185">Reference proteome</keyword>
<comment type="caution">
    <text evidence="2">The sequence shown here is derived from an EMBL/GenBank/DDBJ whole genome shotgun (WGS) entry which is preliminary data.</text>
</comment>
<dbReference type="RefSeq" id="WP_280756615.1">
    <property type="nucleotide sequence ID" value="NZ_JARXXW010000008.1"/>
</dbReference>
<protein>
    <submittedName>
        <fullName evidence="2">Uncharacterized protein</fullName>
    </submittedName>
</protein>
<gene>
    <name evidence="2" type="ORF">M2127_000809</name>
</gene>
<keyword evidence="1" id="KW-0732">Signal</keyword>
<dbReference type="AlphaFoldDB" id="A0AA43M9F9"/>
<name>A0AA43M9F9_9BURK</name>
<dbReference type="PROSITE" id="PS51257">
    <property type="entry name" value="PROKAR_LIPOPROTEIN"/>
    <property type="match status" value="1"/>
</dbReference>
<feature type="signal peptide" evidence="1">
    <location>
        <begin position="1"/>
        <end position="23"/>
    </location>
</feature>